<dbReference type="InterPro" id="IPR014056">
    <property type="entry name" value="TypeIITA-like_toxin_pred"/>
</dbReference>
<dbReference type="Proteomes" id="UP000502006">
    <property type="component" value="Chromosome"/>
</dbReference>
<organism evidence="2 5">
    <name type="scientific">Aeromonas media</name>
    <dbReference type="NCBI Taxonomy" id="651"/>
    <lineage>
        <taxon>Bacteria</taxon>
        <taxon>Pseudomonadati</taxon>
        <taxon>Pseudomonadota</taxon>
        <taxon>Gammaproteobacteria</taxon>
        <taxon>Aeromonadales</taxon>
        <taxon>Aeromonadaceae</taxon>
        <taxon>Aeromonas</taxon>
    </lineage>
</organism>
<dbReference type="EMBL" id="JAJVCY010000119">
    <property type="protein sequence ID" value="MCV3290991.1"/>
    <property type="molecule type" value="Genomic_DNA"/>
</dbReference>
<sequence>MPIIRHYKTDDGRNPFDEYLRSIKDPIAKAMIATRVARMATGNYGDCKVCRDGVSELRIDQGPGYRVYFGYVTDPADGAVNLVLLGGTKKKQDADIDTAVGYLNDYKDFKR</sequence>
<evidence type="ECO:0000313" key="7">
    <source>
        <dbReference type="Proteomes" id="UP000502657"/>
    </source>
</evidence>
<keyword evidence="7" id="KW-1185">Reference proteome</keyword>
<dbReference type="RefSeq" id="WP_005328266.1">
    <property type="nucleotide sequence ID" value="NZ_CAWLWF010000055.1"/>
</dbReference>
<evidence type="ECO:0000313" key="4">
    <source>
        <dbReference type="EMBL" id="QJT37184.1"/>
    </source>
</evidence>
<proteinExistence type="predicted"/>
<evidence type="ECO:0000313" key="1">
    <source>
        <dbReference type="EMBL" id="MCV3290991.1"/>
    </source>
</evidence>
<reference evidence="2 5" key="2">
    <citation type="submission" date="2020-01" db="EMBL/GenBank/DDBJ databases">
        <title>Complete genome of Aeromonas media MC64.</title>
        <authorList>
            <person name="Cao G."/>
            <person name="Fu J."/>
            <person name="Zhong C."/>
        </authorList>
    </citation>
    <scope>NUCLEOTIDE SEQUENCE [LARGE SCALE GENOMIC DNA]</scope>
    <source>
        <strain evidence="2 5">MC64</strain>
    </source>
</reference>
<dbReference type="PANTHER" id="PTHR41791">
    <property type="entry name" value="SSL7039 PROTEIN"/>
    <property type="match status" value="1"/>
</dbReference>
<dbReference type="AlphaFoldDB" id="A0A7Z3CK99"/>
<evidence type="ECO:0000313" key="3">
    <source>
        <dbReference type="EMBL" id="QJT30024.1"/>
    </source>
</evidence>
<reference evidence="6 7" key="1">
    <citation type="submission" date="2019-03" db="EMBL/GenBank/DDBJ databases">
        <title>Novel transposon Tn6433 accelerates the dissemination of tet(E) in Aeromonas from aerobic biofilm under oxytetracycline stress.</title>
        <authorList>
            <person name="Shi Y."/>
            <person name="Tian Z."/>
            <person name="Zhang Y."/>
            <person name="Zhang H."/>
            <person name="Yang M."/>
        </authorList>
    </citation>
    <scope>NUCLEOTIDE SEQUENCE [LARGE SCALE GENOMIC DNA]</scope>
    <source>
        <strain evidence="4 7">R50-22</strain>
        <strain evidence="3 6">T5-8</strain>
    </source>
</reference>
<dbReference type="Proteomes" id="UP000502657">
    <property type="component" value="Chromosome"/>
</dbReference>
<dbReference type="PANTHER" id="PTHR41791:SF1">
    <property type="entry name" value="SSL7039 PROTEIN"/>
    <property type="match status" value="1"/>
</dbReference>
<accession>A0A7Z3CK99</accession>
<gene>
    <name evidence="3" type="ORF">E4186_07320</name>
    <name evidence="4" type="ORF">E4188_00250</name>
    <name evidence="2" type="ORF">GWI30_07270</name>
    <name evidence="1" type="ORF">LZT28_22710</name>
</gene>
<dbReference type="Proteomes" id="UP000463871">
    <property type="component" value="Chromosome"/>
</dbReference>
<dbReference type="EMBL" id="CP038444">
    <property type="protein sequence ID" value="QJT30024.1"/>
    <property type="molecule type" value="Genomic_DNA"/>
</dbReference>
<dbReference type="EMBL" id="CP047962">
    <property type="protein sequence ID" value="QHQ50740.1"/>
    <property type="molecule type" value="Genomic_DNA"/>
</dbReference>
<dbReference type="EMBL" id="CP038448">
    <property type="protein sequence ID" value="QJT37184.1"/>
    <property type="molecule type" value="Genomic_DNA"/>
</dbReference>
<protein>
    <submittedName>
        <fullName evidence="2">Type II toxin-antitoxin system RelE/ParE family toxin</fullName>
    </submittedName>
</protein>
<reference evidence="1" key="3">
    <citation type="submission" date="2022-01" db="EMBL/GenBank/DDBJ databases">
        <title>Comparison of Fish pathogen Aeromonas spp.</title>
        <authorList>
            <person name="Dubey S."/>
            <person name="Sorum H."/>
            <person name="Munangandu H.M."/>
        </authorList>
    </citation>
    <scope>NUCLEOTIDE SEQUENCE</scope>
    <source>
        <strain evidence="1">SD/21-15</strain>
    </source>
</reference>
<evidence type="ECO:0000313" key="5">
    <source>
        <dbReference type="Proteomes" id="UP000463871"/>
    </source>
</evidence>
<evidence type="ECO:0000313" key="2">
    <source>
        <dbReference type="EMBL" id="QHQ50740.1"/>
    </source>
</evidence>
<evidence type="ECO:0000313" key="6">
    <source>
        <dbReference type="Proteomes" id="UP000502006"/>
    </source>
</evidence>
<dbReference type="PIRSF" id="PIRSF028744">
    <property type="entry name" value="Addict_mod_HI1419"/>
    <property type="match status" value="1"/>
</dbReference>
<dbReference type="Proteomes" id="UP001208651">
    <property type="component" value="Unassembled WGS sequence"/>
</dbReference>
<name>A0A7Z3CK99_AERME</name>
<dbReference type="NCBIfam" id="TIGR02683">
    <property type="entry name" value="upstrm_HI1419"/>
    <property type="match status" value="1"/>
</dbReference>